<dbReference type="InterPro" id="IPR004843">
    <property type="entry name" value="Calcineurin-like_PHP"/>
</dbReference>
<keyword evidence="4" id="KW-1185">Reference proteome</keyword>
<evidence type="ECO:0000313" key="4">
    <source>
        <dbReference type="Proteomes" id="UP001224644"/>
    </source>
</evidence>
<dbReference type="Pfam" id="PF00149">
    <property type="entry name" value="Metallophos"/>
    <property type="match status" value="1"/>
</dbReference>
<dbReference type="Gene3D" id="3.60.21.10">
    <property type="match status" value="1"/>
</dbReference>
<reference evidence="4" key="1">
    <citation type="journal article" date="2019" name="Int. J. Syst. Evol. Microbiol.">
        <title>The Global Catalogue of Microorganisms (GCM) 10K type strain sequencing project: providing services to taxonomists for standard genome sequencing and annotation.</title>
        <authorList>
            <consortium name="The Broad Institute Genomics Platform"/>
            <consortium name="The Broad Institute Genome Sequencing Center for Infectious Disease"/>
            <person name="Wu L."/>
            <person name="Ma J."/>
        </authorList>
    </citation>
    <scope>NUCLEOTIDE SEQUENCE [LARGE SCALE GENOMIC DNA]</scope>
    <source>
        <strain evidence="4">CECT 7069</strain>
    </source>
</reference>
<dbReference type="InterPro" id="IPR029052">
    <property type="entry name" value="Metallo-depent_PP-like"/>
</dbReference>
<dbReference type="EMBL" id="JAUFPX010000020">
    <property type="protein sequence ID" value="MDN3593071.1"/>
    <property type="molecule type" value="Genomic_DNA"/>
</dbReference>
<feature type="domain" description="Calcineurin-like phosphoesterase" evidence="2">
    <location>
        <begin position="3"/>
        <end position="93"/>
    </location>
</feature>
<proteinExistence type="predicted"/>
<evidence type="ECO:0000313" key="3">
    <source>
        <dbReference type="EMBL" id="MDN3593071.1"/>
    </source>
</evidence>
<evidence type="ECO:0000259" key="2">
    <source>
        <dbReference type="Pfam" id="PF00149"/>
    </source>
</evidence>
<dbReference type="Proteomes" id="UP001224644">
    <property type="component" value="Unassembled WGS sequence"/>
</dbReference>
<gene>
    <name evidence="3" type="ORF">QWZ12_20945</name>
</gene>
<dbReference type="RefSeq" id="WP_238225351.1">
    <property type="nucleotide sequence ID" value="NZ_BPQD01000011.1"/>
</dbReference>
<accession>A0ABT8BLS6</accession>
<organism evidence="3 4">
    <name type="scientific">Methylobacterium adhaesivum</name>
    <dbReference type="NCBI Taxonomy" id="333297"/>
    <lineage>
        <taxon>Bacteria</taxon>
        <taxon>Pseudomonadati</taxon>
        <taxon>Pseudomonadota</taxon>
        <taxon>Alphaproteobacteria</taxon>
        <taxon>Hyphomicrobiales</taxon>
        <taxon>Methylobacteriaceae</taxon>
        <taxon>Methylobacterium</taxon>
    </lineage>
</organism>
<dbReference type="SUPFAM" id="SSF56300">
    <property type="entry name" value="Metallo-dependent phosphatases"/>
    <property type="match status" value="1"/>
</dbReference>
<protein>
    <submittedName>
        <fullName evidence="3">Metallophosphoesterase</fullName>
    </submittedName>
</protein>
<comment type="caution">
    <text evidence="3">The sequence shown here is derived from an EMBL/GenBank/DDBJ whole genome shotgun (WGS) entry which is preliminary data.</text>
</comment>
<name>A0ABT8BLS6_9HYPH</name>
<sequence length="197" mass="22164">MPRTLVTADTHFGHKSILSPRMPRPRPFETIEAHDEALIAAWNKAVRPDDIVWHLGDFAYKCDLEYAASVQARLNGRIYLCRGNHDELAERLTWAGPIVDVKRVFVQDPGMPQPQALWLSHYAHVTWPHAWHGDLHVYGHSHGSIPPTRTSLDVGVDCWDWRPVTLGEILARMAGSPVADLPGRGSPETEPPSIRHE</sequence>
<evidence type="ECO:0000256" key="1">
    <source>
        <dbReference type="SAM" id="MobiDB-lite"/>
    </source>
</evidence>
<feature type="region of interest" description="Disordered" evidence="1">
    <location>
        <begin position="177"/>
        <end position="197"/>
    </location>
</feature>